<evidence type="ECO:0000313" key="2">
    <source>
        <dbReference type="Proteomes" id="UP000521943"/>
    </source>
</evidence>
<name>A0A8H6HZR5_9AGAR</name>
<protein>
    <submittedName>
        <fullName evidence="1">Uncharacterized protein</fullName>
    </submittedName>
</protein>
<dbReference type="Proteomes" id="UP000521943">
    <property type="component" value="Unassembled WGS sequence"/>
</dbReference>
<comment type="caution">
    <text evidence="1">The sequence shown here is derived from an EMBL/GenBank/DDBJ whole genome shotgun (WGS) entry which is preliminary data.</text>
</comment>
<accession>A0A8H6HZR5</accession>
<proteinExistence type="predicted"/>
<dbReference type="EMBL" id="JACGCI010000027">
    <property type="protein sequence ID" value="KAF6756084.1"/>
    <property type="molecule type" value="Genomic_DNA"/>
</dbReference>
<reference evidence="1 2" key="1">
    <citation type="submission" date="2020-07" db="EMBL/GenBank/DDBJ databases">
        <title>Comparative genomics of pyrophilous fungi reveals a link between fire events and developmental genes.</title>
        <authorList>
            <consortium name="DOE Joint Genome Institute"/>
            <person name="Steindorff A.S."/>
            <person name="Carver A."/>
            <person name="Calhoun S."/>
            <person name="Stillman K."/>
            <person name="Liu H."/>
            <person name="Lipzen A."/>
            <person name="Pangilinan J."/>
            <person name="Labutti K."/>
            <person name="Bruns T.D."/>
            <person name="Grigoriev I.V."/>
        </authorList>
    </citation>
    <scope>NUCLEOTIDE SEQUENCE [LARGE SCALE GENOMIC DNA]</scope>
    <source>
        <strain evidence="1 2">CBS 144469</strain>
    </source>
</reference>
<evidence type="ECO:0000313" key="1">
    <source>
        <dbReference type="EMBL" id="KAF6756084.1"/>
    </source>
</evidence>
<keyword evidence="2" id="KW-1185">Reference proteome</keyword>
<dbReference type="AlphaFoldDB" id="A0A8H6HZR5"/>
<organism evidence="1 2">
    <name type="scientific">Ephemerocybe angulata</name>
    <dbReference type="NCBI Taxonomy" id="980116"/>
    <lineage>
        <taxon>Eukaryota</taxon>
        <taxon>Fungi</taxon>
        <taxon>Dikarya</taxon>
        <taxon>Basidiomycota</taxon>
        <taxon>Agaricomycotina</taxon>
        <taxon>Agaricomycetes</taxon>
        <taxon>Agaricomycetidae</taxon>
        <taxon>Agaricales</taxon>
        <taxon>Agaricineae</taxon>
        <taxon>Psathyrellaceae</taxon>
        <taxon>Ephemerocybe</taxon>
    </lineage>
</organism>
<gene>
    <name evidence="1" type="ORF">DFP72DRAFT_293360</name>
</gene>
<sequence length="191" mass="20568">MLLHHSVDLDSELSSTLTSTLAPSANWRGGAFIPKTLRMPAGVGEGGFALNGRGRKCVRGLGLGGGSKGELVLLVSFLFWSILHRFSLFSRLLRPRPVRSRCSSLVISCVRSVVRADPCDRATTLLLSSFQGAVVRFSLASPVGSSRQARMRSAPSSPASMVSPRLICTGRGAVPCWEIVDDEVRLGDTWR</sequence>